<dbReference type="SUPFAM" id="SSF54236">
    <property type="entry name" value="Ubiquitin-like"/>
    <property type="match status" value="1"/>
</dbReference>
<dbReference type="GeneID" id="9831389"/>
<dbReference type="InParanoid" id="A0A090MEP3"/>
<sequence>MSRPFECRVDGVRVVVADVRPTTTLGDAVRACVTKLGRRDAIALAGTDDDGRAATHAAYVDGRDHTRELGTAVRLLNLGVGARIEVRAIASGRVGREGGVGRGTASSGGRGGGRDANAGETRTSTGAESIERDFRVIRRAMEIEEGPEVPTEEEPDGFFELTTVDARGLVGRPKAEPILMTKKMREAAEAGKARPARAVIRFMAPMPSDLIVEASFSASERVRDLYAFVERCASSADVASKIELFVTPPKRVLARNDETTLLSAGMAPASRVRVGVKGSSGLFASASEAEALFRADVVALVAEQRPTVRVVEKKASEVTTSKAPADARTAEEKKKALADKLARGGKPSWLKL</sequence>
<dbReference type="GO" id="GO:0006886">
    <property type="term" value="P:intracellular protein transport"/>
    <property type="evidence" value="ECO:0007669"/>
    <property type="project" value="TreeGrafter"/>
</dbReference>
<evidence type="ECO:0000313" key="3">
    <source>
        <dbReference type="Proteomes" id="UP000009170"/>
    </source>
</evidence>
<dbReference type="Proteomes" id="UP000009170">
    <property type="component" value="Unassembled WGS sequence"/>
</dbReference>
<reference evidence="3" key="1">
    <citation type="journal article" date="2006" name="Proc. Natl. Acad. Sci. U.S.A.">
        <title>Genome analysis of the smallest free-living eukaryote Ostreococcus tauri unveils many unique features.</title>
        <authorList>
            <person name="Derelle E."/>
            <person name="Ferraz C."/>
            <person name="Rombauts S."/>
            <person name="Rouze P."/>
            <person name="Worden A.Z."/>
            <person name="Robbens S."/>
            <person name="Partensky F."/>
            <person name="Degroeve S."/>
            <person name="Echeynie S."/>
            <person name="Cooke R."/>
            <person name="Saeys Y."/>
            <person name="Wuyts J."/>
            <person name="Jabbari K."/>
            <person name="Bowler C."/>
            <person name="Panaud O."/>
            <person name="Piegu B."/>
            <person name="Ball S.G."/>
            <person name="Ral J.-P."/>
            <person name="Bouget F.-Y."/>
            <person name="Piganeau G."/>
            <person name="De Baets B."/>
            <person name="Picard A."/>
            <person name="Delseny M."/>
            <person name="Demaille J."/>
            <person name="Van de Peer Y."/>
            <person name="Moreau H."/>
        </authorList>
    </citation>
    <scope>NUCLEOTIDE SEQUENCE [LARGE SCALE GENOMIC DNA]</scope>
    <source>
        <strain evidence="3">OTTH 0595 / CCAP 157/2 / RCC745</strain>
    </source>
</reference>
<dbReference type="GO" id="GO:0005737">
    <property type="term" value="C:cytoplasm"/>
    <property type="evidence" value="ECO:0007669"/>
    <property type="project" value="TreeGrafter"/>
</dbReference>
<evidence type="ECO:0000313" key="2">
    <source>
        <dbReference type="EMBL" id="CEG01442.1"/>
    </source>
</evidence>
<feature type="compositionally biased region" description="Basic and acidic residues" evidence="1">
    <location>
        <begin position="328"/>
        <end position="342"/>
    </location>
</feature>
<feature type="region of interest" description="Disordered" evidence="1">
    <location>
        <begin position="95"/>
        <end position="129"/>
    </location>
</feature>
<dbReference type="InterPro" id="IPR029071">
    <property type="entry name" value="Ubiquitin-like_domsf"/>
</dbReference>
<dbReference type="Gene3D" id="3.10.20.90">
    <property type="entry name" value="Phosphatidylinositol 3-kinase Catalytic Subunit, Chain A, domain 1"/>
    <property type="match status" value="1"/>
</dbReference>
<reference evidence="2 3" key="2">
    <citation type="journal article" date="2014" name="BMC Genomics">
        <title>An improved genome of the model marine alga Ostreococcus tauri unfolds by assessing Illumina de novo assemblies.</title>
        <authorList>
            <person name="Blanc-Mathieu R."/>
            <person name="Verhelst B."/>
            <person name="Derelle E."/>
            <person name="Rombauts S."/>
            <person name="Bouget F.Y."/>
            <person name="Carre I."/>
            <person name="Chateau A."/>
            <person name="Eyre-Walker A."/>
            <person name="Grimsley N."/>
            <person name="Moreau H."/>
            <person name="Piegu B."/>
            <person name="Rivals E."/>
            <person name="Schackwitz W."/>
            <person name="Van de Peer Y."/>
            <person name="Piganeau G."/>
        </authorList>
    </citation>
    <scope>NUCLEOTIDE SEQUENCE [LARGE SCALE GENOMIC DNA]</scope>
    <source>
        <strain evidence="3">OTTH 0595 / CCAP 157/2 / RCC745</strain>
    </source>
</reference>
<dbReference type="FunCoup" id="A0A090MEP3">
    <property type="interactions" value="516"/>
</dbReference>
<dbReference type="GO" id="GO:0012506">
    <property type="term" value="C:vesicle membrane"/>
    <property type="evidence" value="ECO:0007669"/>
    <property type="project" value="TreeGrafter"/>
</dbReference>
<name>A0A090MEP3_OSTTA</name>
<dbReference type="STRING" id="70448.A0A090MEP3"/>
<comment type="caution">
    <text evidence="2">The sequence shown here is derived from an EMBL/GenBank/DDBJ whole genome shotgun (WGS) entry which is preliminary data.</text>
</comment>
<dbReference type="CDD" id="cd16118">
    <property type="entry name" value="UBX2_UBXN9"/>
    <property type="match status" value="1"/>
</dbReference>
<dbReference type="PANTHER" id="PTHR46467:SF1">
    <property type="entry name" value="TETHER CONTAINING UBX DOMAIN FOR GLUT4"/>
    <property type="match status" value="1"/>
</dbReference>
<accession>A0A090MEP3</accession>
<dbReference type="RefSeq" id="XP_003080738.2">
    <property type="nucleotide sequence ID" value="XM_003080690.2"/>
</dbReference>
<protein>
    <submittedName>
        <fullName evidence="2">Unnamed product</fullName>
    </submittedName>
</protein>
<feature type="region of interest" description="Disordered" evidence="1">
    <location>
        <begin position="315"/>
        <end position="352"/>
    </location>
</feature>
<dbReference type="PANTHER" id="PTHR46467">
    <property type="entry name" value="TETHER CONTAINING UBX DOMAIN FOR GLUT4"/>
    <property type="match status" value="1"/>
</dbReference>
<gene>
    <name evidence="2" type="ORF">OT_ostta08g01680</name>
</gene>
<organism evidence="2 3">
    <name type="scientific">Ostreococcus tauri</name>
    <name type="common">Marine green alga</name>
    <dbReference type="NCBI Taxonomy" id="70448"/>
    <lineage>
        <taxon>Eukaryota</taxon>
        <taxon>Viridiplantae</taxon>
        <taxon>Chlorophyta</taxon>
        <taxon>Mamiellophyceae</taxon>
        <taxon>Mamiellales</taxon>
        <taxon>Bathycoccaceae</taxon>
        <taxon>Ostreococcus</taxon>
    </lineage>
</organism>
<dbReference type="OrthoDB" id="440781at2759"/>
<dbReference type="AlphaFoldDB" id="A0A090MEP3"/>
<proteinExistence type="predicted"/>
<dbReference type="GO" id="GO:0005634">
    <property type="term" value="C:nucleus"/>
    <property type="evidence" value="ECO:0007669"/>
    <property type="project" value="TreeGrafter"/>
</dbReference>
<dbReference type="EMBL" id="CAID01000008">
    <property type="protein sequence ID" value="CEG01442.1"/>
    <property type="molecule type" value="Genomic_DNA"/>
</dbReference>
<dbReference type="KEGG" id="ota:OT_ostta08g01680"/>
<evidence type="ECO:0000256" key="1">
    <source>
        <dbReference type="SAM" id="MobiDB-lite"/>
    </source>
</evidence>
<feature type="compositionally biased region" description="Gly residues" evidence="1">
    <location>
        <begin position="97"/>
        <end position="111"/>
    </location>
</feature>
<keyword evidence="3" id="KW-1185">Reference proteome</keyword>